<dbReference type="InterPro" id="IPR013520">
    <property type="entry name" value="Ribonucl_H"/>
</dbReference>
<protein>
    <recommendedName>
        <fullName evidence="10">ERI1 exoribonuclease 2</fullName>
    </recommendedName>
    <alternativeName>
        <fullName evidence="11">Exonuclease domain-containing protein 1</fullName>
    </alternativeName>
</protein>
<keyword evidence="6" id="KW-0862">Zinc</keyword>
<keyword evidence="8" id="KW-0460">Magnesium</keyword>
<dbReference type="PANTHER" id="PTHR23044">
    <property type="entry name" value="3'-5' EXONUCLEASE ERI1-RELATED"/>
    <property type="match status" value="1"/>
</dbReference>
<evidence type="ECO:0000256" key="2">
    <source>
        <dbReference type="ARBA" id="ARBA00022722"/>
    </source>
</evidence>
<keyword evidence="5" id="KW-0378">Hydrolase</keyword>
<dbReference type="Pfam" id="PF00929">
    <property type="entry name" value="RNase_T"/>
    <property type="match status" value="1"/>
</dbReference>
<keyword evidence="4" id="KW-0863">Zinc-finger</keyword>
<dbReference type="SUPFAM" id="SSF53098">
    <property type="entry name" value="Ribonuclease H-like"/>
    <property type="match status" value="1"/>
</dbReference>
<reference evidence="14 15" key="1">
    <citation type="journal article" date="2017" name="PLoS Biol.">
        <title>The sea cucumber genome provides insights into morphological evolution and visceral regeneration.</title>
        <authorList>
            <person name="Zhang X."/>
            <person name="Sun L."/>
            <person name="Yuan J."/>
            <person name="Sun Y."/>
            <person name="Gao Y."/>
            <person name="Zhang L."/>
            <person name="Li S."/>
            <person name="Dai H."/>
            <person name="Hamel J.F."/>
            <person name="Liu C."/>
            <person name="Yu Y."/>
            <person name="Liu S."/>
            <person name="Lin W."/>
            <person name="Guo K."/>
            <person name="Jin S."/>
            <person name="Xu P."/>
            <person name="Storey K.B."/>
            <person name="Huan P."/>
            <person name="Zhang T."/>
            <person name="Zhou Y."/>
            <person name="Zhang J."/>
            <person name="Lin C."/>
            <person name="Li X."/>
            <person name="Xing L."/>
            <person name="Huo D."/>
            <person name="Sun M."/>
            <person name="Wang L."/>
            <person name="Mercier A."/>
            <person name="Li F."/>
            <person name="Yang H."/>
            <person name="Xiang J."/>
        </authorList>
    </citation>
    <scope>NUCLEOTIDE SEQUENCE [LARGE SCALE GENOMIC DNA]</scope>
    <source>
        <strain evidence="14">Shaxun</strain>
        <tissue evidence="14">Muscle</tissue>
    </source>
</reference>
<evidence type="ECO:0000256" key="3">
    <source>
        <dbReference type="ARBA" id="ARBA00022723"/>
    </source>
</evidence>
<dbReference type="InterPro" id="IPR051274">
    <property type="entry name" value="3-5_Exoribonuclease"/>
</dbReference>
<gene>
    <name evidence="14" type="ORF">BSL78_07381</name>
</gene>
<feature type="domain" description="Exonuclease" evidence="13">
    <location>
        <begin position="38"/>
        <end position="232"/>
    </location>
</feature>
<dbReference type="GO" id="GO:0000175">
    <property type="term" value="F:3'-5'-RNA exonuclease activity"/>
    <property type="evidence" value="ECO:0007669"/>
    <property type="project" value="InterPro"/>
</dbReference>
<keyword evidence="15" id="KW-1185">Reference proteome</keyword>
<accession>A0A2G8L636</accession>
<dbReference type="PANTHER" id="PTHR23044:SF61">
    <property type="entry name" value="3'-5' EXORIBONUCLEASE 1-RELATED"/>
    <property type="match status" value="1"/>
</dbReference>
<dbReference type="CDD" id="cd06133">
    <property type="entry name" value="ERI-1_3'hExo_like"/>
    <property type="match status" value="1"/>
</dbReference>
<comment type="similarity">
    <text evidence="9">Belongs to the ERI2 family.</text>
</comment>
<evidence type="ECO:0000256" key="12">
    <source>
        <dbReference type="SAM" id="MobiDB-lite"/>
    </source>
</evidence>
<sequence length="325" mass="37098">MQTAKQLAGELGLIRKRTFNQTSLGKNNGKSSGQQFSYLIVIDFESTCWRDKRNSDQEIIEFPAVLINTSTGKIESEYHTYCLPEEYPTLSEFCTELTGITQEQVESGIPLFLCLKKFSRWLQKLEAEKNIAYNSSSDKEKQLCTFVTWSDWDLGICLHYESRRKQLIPPDALRCWIDLRATYRKFYQRIPKGLEGALKDLGIKFEGRQHSGLDDARNTAHLAWRMIRDGCLMKITKNGLLPSSKGDGKKAKKITKMDNQCPLEHGSNSRSSLSSDYTKSDCGMRTPENKVLPTDAAMNIQQFKAVEFKDAIDKKTQMMRVMASE</sequence>
<keyword evidence="3" id="KW-0479">Metal-binding</keyword>
<dbReference type="Gene3D" id="3.30.420.10">
    <property type="entry name" value="Ribonuclease H-like superfamily/Ribonuclease H"/>
    <property type="match status" value="1"/>
</dbReference>
<evidence type="ECO:0000256" key="7">
    <source>
        <dbReference type="ARBA" id="ARBA00022839"/>
    </source>
</evidence>
<evidence type="ECO:0000256" key="10">
    <source>
        <dbReference type="ARBA" id="ARBA00068097"/>
    </source>
</evidence>
<organism evidence="14 15">
    <name type="scientific">Stichopus japonicus</name>
    <name type="common">Sea cucumber</name>
    <dbReference type="NCBI Taxonomy" id="307972"/>
    <lineage>
        <taxon>Eukaryota</taxon>
        <taxon>Metazoa</taxon>
        <taxon>Echinodermata</taxon>
        <taxon>Eleutherozoa</taxon>
        <taxon>Echinozoa</taxon>
        <taxon>Holothuroidea</taxon>
        <taxon>Aspidochirotacea</taxon>
        <taxon>Aspidochirotida</taxon>
        <taxon>Stichopodidae</taxon>
        <taxon>Apostichopus</taxon>
    </lineage>
</organism>
<dbReference type="InterPro" id="IPR012337">
    <property type="entry name" value="RNaseH-like_sf"/>
</dbReference>
<dbReference type="InterPro" id="IPR047201">
    <property type="entry name" value="ERI-1_3'hExo-like"/>
</dbReference>
<keyword evidence="7" id="KW-0269">Exonuclease</keyword>
<dbReference type="InterPro" id="IPR036397">
    <property type="entry name" value="RNaseH_sf"/>
</dbReference>
<dbReference type="EMBL" id="MRZV01000203">
    <property type="protein sequence ID" value="PIK55721.1"/>
    <property type="molecule type" value="Genomic_DNA"/>
</dbReference>
<keyword evidence="2" id="KW-0540">Nuclease</keyword>
<evidence type="ECO:0000256" key="11">
    <source>
        <dbReference type="ARBA" id="ARBA00083876"/>
    </source>
</evidence>
<evidence type="ECO:0000259" key="13">
    <source>
        <dbReference type="SMART" id="SM00479"/>
    </source>
</evidence>
<name>A0A2G8L636_STIJA</name>
<feature type="compositionally biased region" description="Polar residues" evidence="12">
    <location>
        <begin position="266"/>
        <end position="277"/>
    </location>
</feature>
<evidence type="ECO:0000256" key="6">
    <source>
        <dbReference type="ARBA" id="ARBA00022833"/>
    </source>
</evidence>
<evidence type="ECO:0000256" key="5">
    <source>
        <dbReference type="ARBA" id="ARBA00022801"/>
    </source>
</evidence>
<evidence type="ECO:0000313" key="14">
    <source>
        <dbReference type="EMBL" id="PIK55721.1"/>
    </source>
</evidence>
<comment type="caution">
    <text evidence="14">The sequence shown here is derived from an EMBL/GenBank/DDBJ whole genome shotgun (WGS) entry which is preliminary data.</text>
</comment>
<dbReference type="SMART" id="SM00479">
    <property type="entry name" value="EXOIII"/>
    <property type="match status" value="1"/>
</dbReference>
<dbReference type="AlphaFoldDB" id="A0A2G8L636"/>
<feature type="region of interest" description="Disordered" evidence="12">
    <location>
        <begin position="260"/>
        <end position="289"/>
    </location>
</feature>
<evidence type="ECO:0000256" key="8">
    <source>
        <dbReference type="ARBA" id="ARBA00022842"/>
    </source>
</evidence>
<dbReference type="GO" id="GO:0008270">
    <property type="term" value="F:zinc ion binding"/>
    <property type="evidence" value="ECO:0007669"/>
    <property type="project" value="UniProtKB-KW"/>
</dbReference>
<dbReference type="FunFam" id="3.30.420.10:FF:000062">
    <property type="entry name" value="ERI1 exoribonuclease 2 isoform X1"/>
    <property type="match status" value="1"/>
</dbReference>
<dbReference type="OrthoDB" id="448399at2759"/>
<dbReference type="GO" id="GO:0003676">
    <property type="term" value="F:nucleic acid binding"/>
    <property type="evidence" value="ECO:0007669"/>
    <property type="project" value="InterPro"/>
</dbReference>
<comment type="cofactor">
    <cofactor evidence="1">
        <name>Mg(2+)</name>
        <dbReference type="ChEBI" id="CHEBI:18420"/>
    </cofactor>
</comment>
<dbReference type="STRING" id="307972.A0A2G8L636"/>
<proteinExistence type="inferred from homology"/>
<evidence type="ECO:0000313" key="15">
    <source>
        <dbReference type="Proteomes" id="UP000230750"/>
    </source>
</evidence>
<dbReference type="Proteomes" id="UP000230750">
    <property type="component" value="Unassembled WGS sequence"/>
</dbReference>
<evidence type="ECO:0000256" key="9">
    <source>
        <dbReference type="ARBA" id="ARBA00038042"/>
    </source>
</evidence>
<evidence type="ECO:0000256" key="4">
    <source>
        <dbReference type="ARBA" id="ARBA00022771"/>
    </source>
</evidence>
<evidence type="ECO:0000256" key="1">
    <source>
        <dbReference type="ARBA" id="ARBA00001946"/>
    </source>
</evidence>